<dbReference type="PANTHER" id="PTHR35377">
    <property type="entry name" value="ANTITOXIN VAPB49-RELATED-RELATED"/>
    <property type="match status" value="1"/>
</dbReference>
<reference evidence="3" key="1">
    <citation type="submission" date="2022-04" db="EMBL/GenBank/DDBJ databases">
        <title>Tomato heritable bacteria conferring resistance against bacterial wilt.</title>
        <authorList>
            <person name="Yin J."/>
        </authorList>
    </citation>
    <scope>NUCLEOTIDE SEQUENCE</scope>
    <source>
        <strain evidence="3">Cra20</strain>
    </source>
</reference>
<dbReference type="InterPro" id="IPR006442">
    <property type="entry name" value="Antitoxin_Phd/YefM"/>
</dbReference>
<dbReference type="InterPro" id="IPR051416">
    <property type="entry name" value="phD-YefM_TA_antitoxins"/>
</dbReference>
<accession>A0ABU3N352</accession>
<dbReference type="EMBL" id="JALMLT010000001">
    <property type="protein sequence ID" value="MDT8757921.1"/>
    <property type="molecule type" value="Genomic_DNA"/>
</dbReference>
<dbReference type="InterPro" id="IPR036165">
    <property type="entry name" value="YefM-like_sf"/>
</dbReference>
<comment type="caution">
    <text evidence="3">The sequence shown here is derived from an EMBL/GenBank/DDBJ whole genome shotgun (WGS) entry which is preliminary data.</text>
</comment>
<comment type="similarity">
    <text evidence="1 2">Belongs to the phD/YefM antitoxin family.</text>
</comment>
<organism evidence="3">
    <name type="scientific">Sphingomonas psychrotolerans</name>
    <dbReference type="NCBI Taxonomy" id="1327635"/>
    <lineage>
        <taxon>Bacteria</taxon>
        <taxon>Pseudomonadati</taxon>
        <taxon>Pseudomonadota</taxon>
        <taxon>Alphaproteobacteria</taxon>
        <taxon>Sphingomonadales</taxon>
        <taxon>Sphingomonadaceae</taxon>
        <taxon>Sphingomonas</taxon>
    </lineage>
</organism>
<protein>
    <recommendedName>
        <fullName evidence="2">Antitoxin</fullName>
    </recommendedName>
</protein>
<dbReference type="SUPFAM" id="SSF143120">
    <property type="entry name" value="YefM-like"/>
    <property type="match status" value="1"/>
</dbReference>
<comment type="function">
    <text evidence="2">Antitoxin component of a type II toxin-antitoxin (TA) system.</text>
</comment>
<evidence type="ECO:0000256" key="1">
    <source>
        <dbReference type="ARBA" id="ARBA00009981"/>
    </source>
</evidence>
<gene>
    <name evidence="3" type="ORF">MZO42_04360</name>
</gene>
<dbReference type="Gene3D" id="3.40.1620.10">
    <property type="entry name" value="YefM-like domain"/>
    <property type="match status" value="1"/>
</dbReference>
<proteinExistence type="inferred from homology"/>
<evidence type="ECO:0000313" key="3">
    <source>
        <dbReference type="EMBL" id="MDT8757921.1"/>
    </source>
</evidence>
<sequence length="105" mass="11697">MERINLADAKARLCEIVDRVEAGESIEITRRGKPAAQLVPPRKQRELKPLTLRLCASCVRPYLNSRSPPPSLSAGCVTRAIELPIQVVARRRPASAPHHQTGRIW</sequence>
<dbReference type="Pfam" id="PF02604">
    <property type="entry name" value="PhdYeFM_antitox"/>
    <property type="match status" value="1"/>
</dbReference>
<evidence type="ECO:0000256" key="2">
    <source>
        <dbReference type="RuleBase" id="RU362080"/>
    </source>
</evidence>
<name>A0ABU3N352_9SPHN</name>
<dbReference type="NCBIfam" id="TIGR01552">
    <property type="entry name" value="phd_fam"/>
    <property type="match status" value="1"/>
</dbReference>